<name>A0A6G1JUI4_9PLEO</name>
<dbReference type="Proteomes" id="UP000799428">
    <property type="component" value="Unassembled WGS sequence"/>
</dbReference>
<keyword evidence="2" id="KW-1185">Reference proteome</keyword>
<evidence type="ECO:0000313" key="1">
    <source>
        <dbReference type="EMBL" id="KAF2704264.1"/>
    </source>
</evidence>
<gene>
    <name evidence="1" type="ORF">K504DRAFT_507273</name>
</gene>
<reference evidence="1" key="1">
    <citation type="journal article" date="2020" name="Stud. Mycol.">
        <title>101 Dothideomycetes genomes: a test case for predicting lifestyles and emergence of pathogens.</title>
        <authorList>
            <person name="Haridas S."/>
            <person name="Albert R."/>
            <person name="Binder M."/>
            <person name="Bloem J."/>
            <person name="Labutti K."/>
            <person name="Salamov A."/>
            <person name="Andreopoulos B."/>
            <person name="Baker S."/>
            <person name="Barry K."/>
            <person name="Bills G."/>
            <person name="Bluhm B."/>
            <person name="Cannon C."/>
            <person name="Castanera R."/>
            <person name="Culley D."/>
            <person name="Daum C."/>
            <person name="Ezra D."/>
            <person name="Gonzalez J."/>
            <person name="Henrissat B."/>
            <person name="Kuo A."/>
            <person name="Liang C."/>
            <person name="Lipzen A."/>
            <person name="Lutzoni F."/>
            <person name="Magnuson J."/>
            <person name="Mondo S."/>
            <person name="Nolan M."/>
            <person name="Ohm R."/>
            <person name="Pangilinan J."/>
            <person name="Park H.-J."/>
            <person name="Ramirez L."/>
            <person name="Alfaro M."/>
            <person name="Sun H."/>
            <person name="Tritt A."/>
            <person name="Yoshinaga Y."/>
            <person name="Zwiers L.-H."/>
            <person name="Turgeon B."/>
            <person name="Goodwin S."/>
            <person name="Spatafora J."/>
            <person name="Crous P."/>
            <person name="Grigoriev I."/>
        </authorList>
    </citation>
    <scope>NUCLEOTIDE SEQUENCE</scope>
    <source>
        <strain evidence="1">CBS 279.74</strain>
    </source>
</reference>
<organism evidence="1 2">
    <name type="scientific">Pleomassaria siparia CBS 279.74</name>
    <dbReference type="NCBI Taxonomy" id="1314801"/>
    <lineage>
        <taxon>Eukaryota</taxon>
        <taxon>Fungi</taxon>
        <taxon>Dikarya</taxon>
        <taxon>Ascomycota</taxon>
        <taxon>Pezizomycotina</taxon>
        <taxon>Dothideomycetes</taxon>
        <taxon>Pleosporomycetidae</taxon>
        <taxon>Pleosporales</taxon>
        <taxon>Pleomassariaceae</taxon>
        <taxon>Pleomassaria</taxon>
    </lineage>
</organism>
<sequence length="809" mass="89617">MEQDCPSLETPLGDQQGTHFELQNQENDQALNFDDLFVEQASSFPHDHLGMPAKGEVVDFLHTSLQSKASYPNVQTHGQDECIIISDEEDDSVPRKPTPANPTDVFDLFFNGDDVSATPPGTENGSDIHESNTLLPRVYTNPARNVGKQPSSLVHKKQQRKKVICEECGVDLTHLARGWSKARHMASPQCQANQRRAQLLDWEISAGLLNPDIDTSSDHISPQSSSNAGGASYVPPCSASGYYPTPTLLSPLEDVDMMCDITTASFLTTPTLRSIPQNVSTRRVSSVATHVTSNQNVQSTTPGVSMGSGLTINGYIKPTHVQTMPQSMNTGSGSNVTTYTGSGIPTPTLHVQATPSISPMQSCFDRETSRADSNSETPKVPVLHSRDIPFLVSNNETVPNITTYTPETLNSLFEEDDFNALYLAADKIENILTIGPYLEMWSTYGTWHPQTADQWQQFYEKVIRPKWKEDQLRIETNGGLESNQLTITGAFCLLDKLLPRQAETVLLQQGFEPAGNGLRSIVKALPKDRKHIIGVYNCLDEQYLLFHMDIAGKAVDIYKINDNDNDNDAAINAIVELAEEKLTELMHFVTDERQRPVCVTRETFAGLEKPQGEQFPDVGLHMVIILLYLVLGIEERDERGRLQARQGRPSVEHSPREAHVVLPFNALKDCDTWRHILASLLEPGGSGSGGGDSSSQTRSEKWLAHKSFIELNEVYSTACSILDLSRRLIRASGKGVEDARQQADTLAKQQDFLHAAHLSFADRTRETNKLVKAKAGLEKAQGMSAMAERLNEYLYTLLRVIDRRRLHGS</sequence>
<dbReference type="EMBL" id="MU005783">
    <property type="protein sequence ID" value="KAF2704264.1"/>
    <property type="molecule type" value="Genomic_DNA"/>
</dbReference>
<evidence type="ECO:0000313" key="2">
    <source>
        <dbReference type="Proteomes" id="UP000799428"/>
    </source>
</evidence>
<dbReference type="AlphaFoldDB" id="A0A6G1JUI4"/>
<proteinExistence type="predicted"/>
<protein>
    <submittedName>
        <fullName evidence="1">Uncharacterized protein</fullName>
    </submittedName>
</protein>
<accession>A0A6G1JUI4</accession>